<reference evidence="6" key="1">
    <citation type="submission" date="2025-08" db="UniProtKB">
        <authorList>
            <consortium name="RefSeq"/>
        </authorList>
    </citation>
    <scope>IDENTIFICATION</scope>
    <source>
        <strain evidence="6">OHB3-1</strain>
    </source>
</reference>
<dbReference type="Pfam" id="PF07837">
    <property type="entry name" value="FTCD_N"/>
    <property type="match status" value="1"/>
</dbReference>
<evidence type="ECO:0000259" key="4">
    <source>
        <dbReference type="SMART" id="SM01222"/>
    </source>
</evidence>
<evidence type="ECO:0000256" key="1">
    <source>
        <dbReference type="ARBA" id="ARBA00012252"/>
    </source>
</evidence>
<organism evidence="5 6">
    <name type="scientific">Momordica charantia</name>
    <name type="common">Bitter gourd</name>
    <name type="synonym">Balsam pear</name>
    <dbReference type="NCBI Taxonomy" id="3673"/>
    <lineage>
        <taxon>Eukaryota</taxon>
        <taxon>Viridiplantae</taxon>
        <taxon>Streptophyta</taxon>
        <taxon>Embryophyta</taxon>
        <taxon>Tracheophyta</taxon>
        <taxon>Spermatophyta</taxon>
        <taxon>Magnoliopsida</taxon>
        <taxon>eudicotyledons</taxon>
        <taxon>Gunneridae</taxon>
        <taxon>Pentapetalae</taxon>
        <taxon>rosids</taxon>
        <taxon>fabids</taxon>
        <taxon>Cucurbitales</taxon>
        <taxon>Cucurbitaceae</taxon>
        <taxon>Momordiceae</taxon>
        <taxon>Momordica</taxon>
    </lineage>
</organism>
<dbReference type="InterPro" id="IPR019191">
    <property type="entry name" value="Essential_protein_Yae1_N"/>
</dbReference>
<dbReference type="Gene3D" id="3.30.990.10">
    <property type="entry name" value="Formiminotransferase, N-terminal subdomain"/>
    <property type="match status" value="1"/>
</dbReference>
<feature type="domain" description="Formiminotransferase N-terminal subdomain" evidence="4">
    <location>
        <begin position="133"/>
        <end position="326"/>
    </location>
</feature>
<dbReference type="Proteomes" id="UP000504603">
    <property type="component" value="Unplaced"/>
</dbReference>
<evidence type="ECO:0000259" key="3">
    <source>
        <dbReference type="SMART" id="SM01221"/>
    </source>
</evidence>
<proteinExistence type="predicted"/>
<sequence length="428" mass="46857">MDDIFASSLNLEETHLKEGYAEGYKDGLVAGKEEAKQVGLKVGFQVGEELGFYRGCVDAWNSAILIDPERFSVRVRKSIKQMEELVEKYPLQDPENEQVQELMEGLRLKFRAICATLGVKLEYNVRREMSKLVLACCKVYISESRNKAALDSIERAAKFFHEAPIINKFTDEVYNRVGYTLVSKLPSEPSVQSCSLRSAVVTMVKAAFSAIDFDSHCGSHPRLGVVDHICFHPLALASLDDAAIIARSLAADIGFGLQVPTFLYGAAHEEGRKLALIRRELGYFKPNSDGFQWAGGLKSETLPLKPDRGPAEASKAKGVVVIGATKWVDNYNVPIFSTNTAAVCKIAKQVSERGGGLPSVQAMALGHKEGVIEVACNLLEPSEVGGKMVQQEVERLAESEGLAVGEGYFTDLSQEGITERYLKLVSSV</sequence>
<dbReference type="AlphaFoldDB" id="A0A6J1CFK0"/>
<dbReference type="GeneID" id="111011067"/>
<dbReference type="InterPro" id="IPR013802">
    <property type="entry name" value="Formiminotransferase_C"/>
</dbReference>
<dbReference type="GO" id="GO:0005542">
    <property type="term" value="F:folic acid binding"/>
    <property type="evidence" value="ECO:0007669"/>
    <property type="project" value="InterPro"/>
</dbReference>
<feature type="domain" description="Formiminotransferase C-terminal subdomain" evidence="3">
    <location>
        <begin position="331"/>
        <end position="421"/>
    </location>
</feature>
<dbReference type="RefSeq" id="XP_022140379.1">
    <property type="nucleotide sequence ID" value="XM_022284687.1"/>
</dbReference>
<keyword evidence="5" id="KW-1185">Reference proteome</keyword>
<dbReference type="PANTHER" id="PTHR12234">
    <property type="entry name" value="FORMIMINOTRANSFERASE-CYCLODEAMINASE"/>
    <property type="match status" value="1"/>
</dbReference>
<keyword evidence="2" id="KW-0808">Transferase</keyword>
<dbReference type="EC" id="2.1.2.5" evidence="1"/>
<dbReference type="InterPro" id="IPR051623">
    <property type="entry name" value="FTCD"/>
</dbReference>
<dbReference type="InterPro" id="IPR012886">
    <property type="entry name" value="Formiminotransferase_N"/>
</dbReference>
<dbReference type="InterPro" id="IPR037064">
    <property type="entry name" value="Formiminotransferase_N_sf"/>
</dbReference>
<protein>
    <recommendedName>
        <fullName evidence="1">glutamate formimidoyltransferase</fullName>
        <ecNumber evidence="1">2.1.2.5</ecNumber>
    </recommendedName>
</protein>
<dbReference type="InterPro" id="IPR037070">
    <property type="entry name" value="Formiminotransferase_C_sf"/>
</dbReference>
<name>A0A6J1CFK0_MOMCH</name>
<evidence type="ECO:0000256" key="2">
    <source>
        <dbReference type="ARBA" id="ARBA00022679"/>
    </source>
</evidence>
<dbReference type="SMART" id="SM01222">
    <property type="entry name" value="FTCD_N"/>
    <property type="match status" value="1"/>
</dbReference>
<dbReference type="PANTHER" id="PTHR12234:SF1">
    <property type="entry name" value="FORMIMINOTRANSFERASE N-TERMINAL SUBDOMAIN-CONTAINING PROTEIN"/>
    <property type="match status" value="1"/>
</dbReference>
<gene>
    <name evidence="6" type="primary">LOC111011067</name>
</gene>
<dbReference type="InterPro" id="IPR022384">
    <property type="entry name" value="FormiminoTrfase_cat_dom_sf"/>
</dbReference>
<evidence type="ECO:0000313" key="5">
    <source>
        <dbReference type="Proteomes" id="UP000504603"/>
    </source>
</evidence>
<dbReference type="Gene3D" id="3.30.70.670">
    <property type="entry name" value="Formiminotransferase, C-terminal subdomain"/>
    <property type="match status" value="1"/>
</dbReference>
<dbReference type="Pfam" id="PF09811">
    <property type="entry name" value="Yae1_N"/>
    <property type="match status" value="1"/>
</dbReference>
<evidence type="ECO:0000313" key="6">
    <source>
        <dbReference type="RefSeq" id="XP_022140379.1"/>
    </source>
</evidence>
<accession>A0A6J1CFK0</accession>
<dbReference type="SUPFAM" id="SSF55116">
    <property type="entry name" value="Formiminotransferase domain of formiminotransferase-cyclodeaminase"/>
    <property type="match status" value="1"/>
</dbReference>
<dbReference type="SMART" id="SM01221">
    <property type="entry name" value="FTCD"/>
    <property type="match status" value="1"/>
</dbReference>
<dbReference type="GO" id="GO:0030409">
    <property type="term" value="F:glutamate formimidoyltransferase activity"/>
    <property type="evidence" value="ECO:0007669"/>
    <property type="project" value="UniProtKB-EC"/>
</dbReference>
<dbReference type="OrthoDB" id="48036at2759"/>